<sequence>MQVSSAPDQSLPTRRGGRPRSPESRPDRATVRFTKIEYLAVKRRAATARLTVAEYCRQAVLTGRVTPTLDPAALPALHEMRALANTLNQLVNQARGDGMRSVAIKADGLLDQLTKLLAT</sequence>
<comment type="caution">
    <text evidence="2">The sequence shown here is derived from an EMBL/GenBank/DDBJ whole genome shotgun (WGS) entry which is preliminary data.</text>
</comment>
<dbReference type="Proteomes" id="UP000670527">
    <property type="component" value="Unassembled WGS sequence"/>
</dbReference>
<feature type="region of interest" description="Disordered" evidence="1">
    <location>
        <begin position="1"/>
        <end position="29"/>
    </location>
</feature>
<protein>
    <submittedName>
        <fullName evidence="2">Plasmid mobilization relaxosome protein MobC</fullName>
    </submittedName>
</protein>
<dbReference type="EMBL" id="JAGETX010000029">
    <property type="protein sequence ID" value="MBO3273269.1"/>
    <property type="molecule type" value="Genomic_DNA"/>
</dbReference>
<gene>
    <name evidence="2" type="ORF">J4D97_21655</name>
</gene>
<keyword evidence="3" id="KW-1185">Reference proteome</keyword>
<feature type="compositionally biased region" description="Basic and acidic residues" evidence="1">
    <location>
        <begin position="20"/>
        <end position="29"/>
    </location>
</feature>
<dbReference type="InterPro" id="IPR053842">
    <property type="entry name" value="NikA-like"/>
</dbReference>
<reference evidence="2 3" key="1">
    <citation type="submission" date="2021-03" db="EMBL/GenBank/DDBJ databases">
        <authorList>
            <person name="Kim M.K."/>
        </authorList>
    </citation>
    <scope>NUCLEOTIDE SEQUENCE [LARGE SCALE GENOMIC DNA]</scope>
    <source>
        <strain evidence="2 3">BT507</strain>
    </source>
</reference>
<organism evidence="2 3">
    <name type="scientific">Hymenobacter defluvii</name>
    <dbReference type="NCBI Taxonomy" id="2054411"/>
    <lineage>
        <taxon>Bacteria</taxon>
        <taxon>Pseudomonadati</taxon>
        <taxon>Bacteroidota</taxon>
        <taxon>Cytophagia</taxon>
        <taxon>Cytophagales</taxon>
        <taxon>Hymenobacteraceae</taxon>
        <taxon>Hymenobacter</taxon>
    </lineage>
</organism>
<name>A0ABS3TKX8_9BACT</name>
<accession>A0ABS3TKX8</accession>
<evidence type="ECO:0000313" key="2">
    <source>
        <dbReference type="EMBL" id="MBO3273269.1"/>
    </source>
</evidence>
<dbReference type="Pfam" id="PF21983">
    <property type="entry name" value="NikA-like"/>
    <property type="match status" value="1"/>
</dbReference>
<evidence type="ECO:0000313" key="3">
    <source>
        <dbReference type="Proteomes" id="UP000670527"/>
    </source>
</evidence>
<evidence type="ECO:0000256" key="1">
    <source>
        <dbReference type="SAM" id="MobiDB-lite"/>
    </source>
</evidence>
<feature type="compositionally biased region" description="Polar residues" evidence="1">
    <location>
        <begin position="1"/>
        <end position="11"/>
    </location>
</feature>
<proteinExistence type="predicted"/>